<protein>
    <submittedName>
        <fullName evidence="2">Uncharacterized protein</fullName>
    </submittedName>
</protein>
<feature type="region of interest" description="Disordered" evidence="1">
    <location>
        <begin position="1"/>
        <end position="86"/>
    </location>
</feature>
<dbReference type="EMBL" id="VRLW01000001">
    <property type="protein sequence ID" value="KAA1260596.1"/>
    <property type="molecule type" value="Genomic_DNA"/>
</dbReference>
<organism evidence="2 3">
    <name type="scientific">Rubripirellula obstinata</name>
    <dbReference type="NCBI Taxonomy" id="406547"/>
    <lineage>
        <taxon>Bacteria</taxon>
        <taxon>Pseudomonadati</taxon>
        <taxon>Planctomycetota</taxon>
        <taxon>Planctomycetia</taxon>
        <taxon>Pirellulales</taxon>
        <taxon>Pirellulaceae</taxon>
        <taxon>Rubripirellula</taxon>
    </lineage>
</organism>
<evidence type="ECO:0000256" key="1">
    <source>
        <dbReference type="SAM" id="MobiDB-lite"/>
    </source>
</evidence>
<feature type="compositionally biased region" description="Polar residues" evidence="1">
    <location>
        <begin position="8"/>
        <end position="17"/>
    </location>
</feature>
<dbReference type="Proteomes" id="UP000322699">
    <property type="component" value="Unassembled WGS sequence"/>
</dbReference>
<dbReference type="InterPro" id="IPR035890">
    <property type="entry name" value="Anti-sigma-28_factor_FlgM_sf"/>
</dbReference>
<name>A0A5B1CJ12_9BACT</name>
<proteinExistence type="predicted"/>
<dbReference type="AlphaFoldDB" id="A0A5B1CJ12"/>
<reference evidence="2 3" key="1">
    <citation type="submission" date="2019-08" db="EMBL/GenBank/DDBJ databases">
        <title>Deep-cultivation of Planctomycetes and their phenomic and genomic characterization uncovers novel biology.</title>
        <authorList>
            <person name="Wiegand S."/>
            <person name="Jogler M."/>
            <person name="Boedeker C."/>
            <person name="Pinto D."/>
            <person name="Vollmers J."/>
            <person name="Rivas-Marin E."/>
            <person name="Kohn T."/>
            <person name="Peeters S.H."/>
            <person name="Heuer A."/>
            <person name="Rast P."/>
            <person name="Oberbeckmann S."/>
            <person name="Bunk B."/>
            <person name="Jeske O."/>
            <person name="Meyerdierks A."/>
            <person name="Storesund J.E."/>
            <person name="Kallscheuer N."/>
            <person name="Luecker S."/>
            <person name="Lage O.M."/>
            <person name="Pohl T."/>
            <person name="Merkel B.J."/>
            <person name="Hornburger P."/>
            <person name="Mueller R.-W."/>
            <person name="Bruemmer F."/>
            <person name="Labrenz M."/>
            <person name="Spormann A.M."/>
            <person name="Op Den Camp H."/>
            <person name="Overmann J."/>
            <person name="Amann R."/>
            <person name="Jetten M.S.M."/>
            <person name="Mascher T."/>
            <person name="Medema M.H."/>
            <person name="Devos D.P."/>
            <person name="Kaster A.-K."/>
            <person name="Ovreas L."/>
            <person name="Rohde M."/>
            <person name="Galperin M.Y."/>
            <person name="Jogler C."/>
        </authorList>
    </citation>
    <scope>NUCLEOTIDE SEQUENCE [LARGE SCALE GENOMIC DNA]</scope>
    <source>
        <strain evidence="2 3">LF1</strain>
    </source>
</reference>
<evidence type="ECO:0000313" key="3">
    <source>
        <dbReference type="Proteomes" id="UP000322699"/>
    </source>
</evidence>
<accession>A0A5B1CJ12</accession>
<feature type="compositionally biased region" description="Low complexity" evidence="1">
    <location>
        <begin position="38"/>
        <end position="60"/>
    </location>
</feature>
<comment type="caution">
    <text evidence="2">The sequence shown here is derived from an EMBL/GenBank/DDBJ whole genome shotgun (WGS) entry which is preliminary data.</text>
</comment>
<dbReference type="SUPFAM" id="SSF101498">
    <property type="entry name" value="Anti-sigma factor FlgM"/>
    <property type="match status" value="1"/>
</dbReference>
<keyword evidence="3" id="KW-1185">Reference proteome</keyword>
<sequence>MVWRHEGSSPNTGSNHKMQIYGPYRVSTAQNAAPANRAGQAPKAGEAAAGKAAAKPTAAPVDQLDLSSTSSTSAMSGVNRLASASPIAGGGEIRLDKVANLRREIASGNYETPEKLDAALDRMLDSFA</sequence>
<evidence type="ECO:0000313" key="2">
    <source>
        <dbReference type="EMBL" id="KAA1260596.1"/>
    </source>
</evidence>
<gene>
    <name evidence="2" type="ORF">LF1_31360</name>
</gene>